<proteinExistence type="predicted"/>
<name>A0A3S5BWW8_9PLAT</name>
<accession>A0A3S5BWW8</accession>
<organism evidence="2 3">
    <name type="scientific">Protopolystoma xenopodis</name>
    <dbReference type="NCBI Taxonomy" id="117903"/>
    <lineage>
        <taxon>Eukaryota</taxon>
        <taxon>Metazoa</taxon>
        <taxon>Spiralia</taxon>
        <taxon>Lophotrochozoa</taxon>
        <taxon>Platyhelminthes</taxon>
        <taxon>Monogenea</taxon>
        <taxon>Polyopisthocotylea</taxon>
        <taxon>Polystomatidea</taxon>
        <taxon>Polystomatidae</taxon>
        <taxon>Protopolystoma</taxon>
    </lineage>
</organism>
<evidence type="ECO:0000313" key="2">
    <source>
        <dbReference type="EMBL" id="VEL43939.1"/>
    </source>
</evidence>
<evidence type="ECO:0000313" key="3">
    <source>
        <dbReference type="Proteomes" id="UP000784294"/>
    </source>
</evidence>
<keyword evidence="3" id="KW-1185">Reference proteome</keyword>
<dbReference type="Proteomes" id="UP000784294">
    <property type="component" value="Unassembled WGS sequence"/>
</dbReference>
<dbReference type="EMBL" id="CAAALY010287040">
    <property type="protein sequence ID" value="VEL43939.1"/>
    <property type="molecule type" value="Genomic_DNA"/>
</dbReference>
<dbReference type="AlphaFoldDB" id="A0A3S5BWW8"/>
<feature type="non-terminal residue" evidence="2">
    <location>
        <position position="174"/>
    </location>
</feature>
<evidence type="ECO:0000256" key="1">
    <source>
        <dbReference type="SAM" id="MobiDB-lite"/>
    </source>
</evidence>
<feature type="compositionally biased region" description="Basic residues" evidence="1">
    <location>
        <begin position="1"/>
        <end position="11"/>
    </location>
</feature>
<protein>
    <submittedName>
        <fullName evidence="2">Uncharacterized protein</fullName>
    </submittedName>
</protein>
<reference evidence="2" key="1">
    <citation type="submission" date="2018-11" db="EMBL/GenBank/DDBJ databases">
        <authorList>
            <consortium name="Pathogen Informatics"/>
        </authorList>
    </citation>
    <scope>NUCLEOTIDE SEQUENCE</scope>
</reference>
<feature type="region of interest" description="Disordered" evidence="1">
    <location>
        <begin position="1"/>
        <end position="24"/>
    </location>
</feature>
<sequence>GGRPVRRRTGAAHRFNDRPGPWPQRRILFARPHATKQAETSDSVRMTGKVNAALSKQGLFSGQHHSPAGQVCSRVDSGWEQVVETIELARKKIVASGRRCQALPPLYCSLQDGRATEMPDTVSRAHSGAGSEAMPCAIGPVKSEPLRCAALATGRSLRCVWNLFGLVRLRRQSD</sequence>
<comment type="caution">
    <text evidence="2">The sequence shown here is derived from an EMBL/GenBank/DDBJ whole genome shotgun (WGS) entry which is preliminary data.</text>
</comment>
<gene>
    <name evidence="2" type="ORF">PXEA_LOCUS37379</name>
</gene>